<keyword evidence="2" id="KW-1185">Reference proteome</keyword>
<dbReference type="EMBL" id="QGML01002762">
    <property type="protein sequence ID" value="TVY87089.1"/>
    <property type="molecule type" value="Genomic_DNA"/>
</dbReference>
<evidence type="ECO:0000313" key="1">
    <source>
        <dbReference type="EMBL" id="TVY87089.1"/>
    </source>
</evidence>
<dbReference type="Gene3D" id="3.40.50.1820">
    <property type="entry name" value="alpha/beta hydrolase"/>
    <property type="match status" value="1"/>
</dbReference>
<protein>
    <recommendedName>
        <fullName evidence="3">Alpha/beta hydrolase fold-3 domain-containing protein</fullName>
    </recommendedName>
</protein>
<comment type="caution">
    <text evidence="1">The sequence shown here is derived from an EMBL/GenBank/DDBJ whole genome shotgun (WGS) entry which is preliminary data.</text>
</comment>
<dbReference type="InterPro" id="IPR029058">
    <property type="entry name" value="AB_hydrolase_fold"/>
</dbReference>
<accession>A0A559M2D2</accession>
<dbReference type="Proteomes" id="UP000315522">
    <property type="component" value="Unassembled WGS sequence"/>
</dbReference>
<dbReference type="SUPFAM" id="SSF53474">
    <property type="entry name" value="alpha/beta-Hydrolases"/>
    <property type="match status" value="1"/>
</dbReference>
<dbReference type="AlphaFoldDB" id="A0A559M2D2"/>
<evidence type="ECO:0008006" key="3">
    <source>
        <dbReference type="Google" id="ProtNLM"/>
    </source>
</evidence>
<gene>
    <name evidence="1" type="ORF">LAWI1_G007137</name>
</gene>
<sequence>MSSSDLPTVGSRSTLDPGIEAFFSKNPDLHLGGEGCFTAERSHHTRVFGFHALPTSQIQRQITAFRGPHGTIPIRVLYPKPGEEKRKSGDAGGLIYFHGGGYTVGTVDEFENGLRIVAEESGVQCML</sequence>
<name>A0A559M2D2_9HELO</name>
<reference evidence="1 2" key="1">
    <citation type="submission" date="2018-05" db="EMBL/GenBank/DDBJ databases">
        <title>Genome sequencing and assembly of the regulated plant pathogen Lachnellula willkommii and related sister species for the development of diagnostic species identification markers.</title>
        <authorList>
            <person name="Giroux E."/>
            <person name="Bilodeau G."/>
        </authorList>
    </citation>
    <scope>NUCLEOTIDE SEQUENCE [LARGE SCALE GENOMIC DNA]</scope>
    <source>
        <strain evidence="1 2">CBS 172.35</strain>
    </source>
</reference>
<evidence type="ECO:0000313" key="2">
    <source>
        <dbReference type="Proteomes" id="UP000315522"/>
    </source>
</evidence>
<proteinExistence type="predicted"/>
<organism evidence="1 2">
    <name type="scientific">Lachnellula willkommii</name>
    <dbReference type="NCBI Taxonomy" id="215461"/>
    <lineage>
        <taxon>Eukaryota</taxon>
        <taxon>Fungi</taxon>
        <taxon>Dikarya</taxon>
        <taxon>Ascomycota</taxon>
        <taxon>Pezizomycotina</taxon>
        <taxon>Leotiomycetes</taxon>
        <taxon>Helotiales</taxon>
        <taxon>Lachnaceae</taxon>
        <taxon>Lachnellula</taxon>
    </lineage>
</organism>